<evidence type="ECO:0000259" key="2">
    <source>
        <dbReference type="Pfam" id="PF00535"/>
    </source>
</evidence>
<keyword evidence="4" id="KW-1185">Reference proteome</keyword>
<dbReference type="Pfam" id="PF00534">
    <property type="entry name" value="Glycos_transf_1"/>
    <property type="match status" value="1"/>
</dbReference>
<dbReference type="InterPro" id="IPR001173">
    <property type="entry name" value="Glyco_trans_2-like"/>
</dbReference>
<dbReference type="SUPFAM" id="SSF53448">
    <property type="entry name" value="Nucleotide-diphospho-sugar transferases"/>
    <property type="match status" value="1"/>
</dbReference>
<evidence type="ECO:0000313" key="4">
    <source>
        <dbReference type="Proteomes" id="UP000346198"/>
    </source>
</evidence>
<dbReference type="Proteomes" id="UP000346198">
    <property type="component" value="Unassembled WGS sequence"/>
</dbReference>
<feature type="domain" description="Glycosyltransferase 2-like" evidence="2">
    <location>
        <begin position="401"/>
        <end position="571"/>
    </location>
</feature>
<evidence type="ECO:0000313" key="3">
    <source>
        <dbReference type="EMBL" id="VGO21667.1"/>
    </source>
</evidence>
<dbReference type="Gene3D" id="3.90.550.10">
    <property type="entry name" value="Spore Coat Polysaccharide Biosynthesis Protein SpsA, Chain A"/>
    <property type="match status" value="1"/>
</dbReference>
<dbReference type="GO" id="GO:0016757">
    <property type="term" value="F:glycosyltransferase activity"/>
    <property type="evidence" value="ECO:0007669"/>
    <property type="project" value="InterPro"/>
</dbReference>
<dbReference type="Gene3D" id="3.40.50.2000">
    <property type="entry name" value="Glycogen Phosphorylase B"/>
    <property type="match status" value="1"/>
</dbReference>
<dbReference type="SUPFAM" id="SSF53756">
    <property type="entry name" value="UDP-Glycosyltransferase/glycogen phosphorylase"/>
    <property type="match status" value="1"/>
</dbReference>
<name>A0A6C2UQV9_9BACT</name>
<dbReference type="InterPro" id="IPR001296">
    <property type="entry name" value="Glyco_trans_1"/>
</dbReference>
<protein>
    <submittedName>
        <fullName evidence="3">GalNAc(5)-diNAcBac-PP-undecaprenol beta-1,3-glucosyltransferase</fullName>
    </submittedName>
</protein>
<gene>
    <name evidence="3" type="primary">pglI_2</name>
    <name evidence="3" type="ORF">SCARR_03741</name>
</gene>
<feature type="domain" description="Glycosyl transferase family 1" evidence="1">
    <location>
        <begin position="186"/>
        <end position="338"/>
    </location>
</feature>
<reference evidence="3 4" key="1">
    <citation type="submission" date="2019-04" db="EMBL/GenBank/DDBJ databases">
        <authorList>
            <person name="Van Vliet M D."/>
        </authorList>
    </citation>
    <scope>NUCLEOTIDE SEQUENCE [LARGE SCALE GENOMIC DNA]</scope>
    <source>
        <strain evidence="3 4">F21</strain>
    </source>
</reference>
<dbReference type="EMBL" id="CAAHFH010000002">
    <property type="protein sequence ID" value="VGO21667.1"/>
    <property type="molecule type" value="Genomic_DNA"/>
</dbReference>
<sequence length="723" mass="81168">MVKLCIWMNIPSHYQNDFFQALENRDDVDLQVVYFDAVPQDRIEEGWKDARALKPYETCVQSGMAPEQQVESINDWRGRIHVSSDNFSTELIKWFCEHDVAWCRWSETPGIRLAELVGYRISLYKALTPLMLACKRDEGKRIKNYALGAFGQGLLARKAFRLMGVPDSMISDLYYVPAGLKKAEPTREIVDFAKGRKVFLSVGALCRRKGIDVLLKAFSLLETKDWCLVLCGFDRSNGAYDALARKLGISDKVLFLGSHPVERIAEVYSASDVFVLASRFDGWGAVLNEAASLGLPLIGTDLCGASWHVIQQGINGFRVKTASVENLSDAMQAYVDSPALVATHGAVSKNRFFAEFTPEKNAERMVDAITVWSRRRGSKGRVSRQSNTIHDSQVTAAPTVSVVIPTYKRLDLLKRAVDSVLAQTYDDWELIISDNESPAGATWDYLLNLAQTSPKITVLQNAGGSGLVSNLNNALSHARGEWVKPLFDDDVLMPDCLGVFLQAVSGHPSVVLAGCLAYRVRPNKHERVDRRPVRKTVEIVEQRYAHLAMYLQDYECGGVPSQMLVRRSAIEAGAVMPEPFTIRGALDSYWYSDILQHGDRLHLALPLIKEYQGTHETLTSELGEDIPEAELVLYRHDIYNYIPRELNAPPPAVIEQMVYGIRGLHKIFIGKNLAGGLKGLFRIRHPWAAWLVFEWVLRRTFPGRFTATPRLRYAFRPSSPCLD</sequence>
<dbReference type="InterPro" id="IPR029044">
    <property type="entry name" value="Nucleotide-diphossugar_trans"/>
</dbReference>
<dbReference type="CDD" id="cd03801">
    <property type="entry name" value="GT4_PimA-like"/>
    <property type="match status" value="1"/>
</dbReference>
<dbReference type="Pfam" id="PF00535">
    <property type="entry name" value="Glycos_transf_2"/>
    <property type="match status" value="1"/>
</dbReference>
<dbReference type="PANTHER" id="PTHR12526">
    <property type="entry name" value="GLYCOSYLTRANSFERASE"/>
    <property type="match status" value="1"/>
</dbReference>
<keyword evidence="3" id="KW-0808">Transferase</keyword>
<dbReference type="AlphaFoldDB" id="A0A6C2UQV9"/>
<organism evidence="3 4">
    <name type="scientific">Pontiella sulfatireligans</name>
    <dbReference type="NCBI Taxonomy" id="2750658"/>
    <lineage>
        <taxon>Bacteria</taxon>
        <taxon>Pseudomonadati</taxon>
        <taxon>Kiritimatiellota</taxon>
        <taxon>Kiritimatiellia</taxon>
        <taxon>Kiritimatiellales</taxon>
        <taxon>Pontiellaceae</taxon>
        <taxon>Pontiella</taxon>
    </lineage>
</organism>
<proteinExistence type="predicted"/>
<evidence type="ECO:0000259" key="1">
    <source>
        <dbReference type="Pfam" id="PF00534"/>
    </source>
</evidence>
<accession>A0A6C2UQV9</accession>